<gene>
    <name evidence="3" type="ordered locus">EUBELI_20086</name>
</gene>
<dbReference type="SUPFAM" id="SSF55874">
    <property type="entry name" value="ATPase domain of HSP90 chaperone/DNA topoisomerase II/histidine kinase"/>
    <property type="match status" value="1"/>
</dbReference>
<keyword evidence="1" id="KW-1133">Transmembrane helix</keyword>
<feature type="transmembrane region" description="Helical" evidence="1">
    <location>
        <begin position="84"/>
        <end position="105"/>
    </location>
</feature>
<dbReference type="GO" id="GO:0042802">
    <property type="term" value="F:identical protein binding"/>
    <property type="evidence" value="ECO:0007669"/>
    <property type="project" value="TreeGrafter"/>
</dbReference>
<proteinExistence type="predicted"/>
<dbReference type="eggNOG" id="COG3290">
    <property type="taxonomic scope" value="Bacteria"/>
</dbReference>
<organism evidence="3 4">
    <name type="scientific">Lachnospira eligens (strain ATCC 27750 / DSM 3376 / VPI C15-48 / C15-B4)</name>
    <name type="common">Eubacterium eligens</name>
    <dbReference type="NCBI Taxonomy" id="515620"/>
    <lineage>
        <taxon>Bacteria</taxon>
        <taxon>Bacillati</taxon>
        <taxon>Bacillota</taxon>
        <taxon>Clostridia</taxon>
        <taxon>Lachnospirales</taxon>
        <taxon>Lachnospiraceae</taxon>
        <taxon>Lachnospira</taxon>
    </lineage>
</organism>
<dbReference type="CDD" id="cd16935">
    <property type="entry name" value="HATPase_AgrC-ComD-like"/>
    <property type="match status" value="1"/>
</dbReference>
<evidence type="ECO:0000313" key="3">
    <source>
        <dbReference type="EMBL" id="ACR73233.1"/>
    </source>
</evidence>
<dbReference type="HOGENOM" id="CLU_020211_13_0_9"/>
<reference evidence="3 4" key="1">
    <citation type="journal article" date="2009" name="Proc. Natl. Acad. Sci. U.S.A.">
        <title>Characterizing a model human gut microbiota composed of members of its two dominant bacterial phyla.</title>
        <authorList>
            <person name="Mahowald M.A."/>
            <person name="Rey F.E."/>
            <person name="Seedorf H."/>
            <person name="Turnbaugh P.J."/>
            <person name="Fulton R.S."/>
            <person name="Wollam A."/>
            <person name="Shah N."/>
            <person name="Wang C."/>
            <person name="Magrini V."/>
            <person name="Wilson R.K."/>
            <person name="Cantarel B.L."/>
            <person name="Coutinho P.M."/>
            <person name="Henrissat B."/>
            <person name="Crock L.W."/>
            <person name="Russell A."/>
            <person name="Verberkmoes N.C."/>
            <person name="Hettich R.L."/>
            <person name="Gordon J.I."/>
        </authorList>
    </citation>
    <scope>NUCLEOTIDE SEQUENCE [LARGE SCALE GENOMIC DNA]</scope>
    <source>
        <strain evidence="4">ATCC 27750 / DSM 3376 / VPI C15-48 / C15-B4</strain>
        <plasmid evidence="3">unnamed</plasmid>
    </source>
</reference>
<geneLocation type="plasmid" evidence="4">
    <name>pEubeli2</name>
</geneLocation>
<sequence>MDSIQDILISVVMELVRVILIIEYFQIFFEKVHLYKKVIAGAVSYIITTGCYLGFHNSLINIISTIIGMFIIAAVHEGTLKKKILHTVMCFGVSCAMDMLAGFALMEAPSSSNYVLFSSFLSVVMFYAFVVILRNIYRKRNREEFSGQWAFLLLIVLMSICVAYVLLNDNEISRVTALTVIIVMIAVNLILYYFYTSMLDRYIFMQDNVLLREQIAIYESELRANVEQDRQVQALRHDMKHHIREIYSLADKNTDTDIIRYLDEMSDSMDNIEKVASTGNSVFDGILNYYAQKIKQEMNNVNFSVILKIPTDLEISSFDMNVILGNLLDNAMENVSGEAGQELQIEAVLEYIEGLLRIEVVNTFAGNVNKDGERFISHKGQGHGFGLSNVKKITEKYSGYMMTEHESNRFKVVVLLYL</sequence>
<dbReference type="AlphaFoldDB" id="C4Z7F5"/>
<evidence type="ECO:0000313" key="4">
    <source>
        <dbReference type="Proteomes" id="UP000001476"/>
    </source>
</evidence>
<keyword evidence="4" id="KW-1185">Reference proteome</keyword>
<feature type="transmembrane region" description="Helical" evidence="1">
    <location>
        <begin position="173"/>
        <end position="195"/>
    </location>
</feature>
<dbReference type="Gene3D" id="3.30.565.10">
    <property type="entry name" value="Histidine kinase-like ATPase, C-terminal domain"/>
    <property type="match status" value="1"/>
</dbReference>
<protein>
    <recommendedName>
        <fullName evidence="2">Sensor histidine kinase NatK-like C-terminal domain-containing protein</fullName>
    </recommendedName>
</protein>
<dbReference type="PANTHER" id="PTHR40448:SF1">
    <property type="entry name" value="TWO-COMPONENT SENSOR HISTIDINE KINASE"/>
    <property type="match status" value="1"/>
</dbReference>
<keyword evidence="3" id="KW-0614">Plasmid</keyword>
<feature type="transmembrane region" description="Helical" evidence="1">
    <location>
        <begin position="39"/>
        <end position="72"/>
    </location>
</feature>
<dbReference type="Pfam" id="PF14501">
    <property type="entry name" value="HATPase_c_5"/>
    <property type="match status" value="1"/>
</dbReference>
<keyword evidence="1" id="KW-0472">Membrane</keyword>
<dbReference type="InterPro" id="IPR032834">
    <property type="entry name" value="NatK-like_C"/>
</dbReference>
<dbReference type="EMBL" id="CP001106">
    <property type="protein sequence ID" value="ACR73233.1"/>
    <property type="molecule type" value="Genomic_DNA"/>
</dbReference>
<dbReference type="PANTHER" id="PTHR40448">
    <property type="entry name" value="TWO-COMPONENT SENSOR HISTIDINE KINASE"/>
    <property type="match status" value="1"/>
</dbReference>
<feature type="transmembrane region" description="Helical" evidence="1">
    <location>
        <begin position="117"/>
        <end position="137"/>
    </location>
</feature>
<feature type="domain" description="Sensor histidine kinase NatK-like C-terminal" evidence="2">
    <location>
        <begin position="317"/>
        <end position="416"/>
    </location>
</feature>
<dbReference type="GeneID" id="41356859"/>
<dbReference type="RefSeq" id="WP_012740367.1">
    <property type="nucleotide sequence ID" value="NC_012780.1"/>
</dbReference>
<evidence type="ECO:0000259" key="2">
    <source>
        <dbReference type="Pfam" id="PF14501"/>
    </source>
</evidence>
<dbReference type="Proteomes" id="UP000001476">
    <property type="component" value="Plasmid pEubeli2"/>
</dbReference>
<name>C4Z7F5_LACE2</name>
<dbReference type="KEGG" id="eel:EUBELI_20086"/>
<feature type="transmembrane region" description="Helical" evidence="1">
    <location>
        <begin position="7"/>
        <end position="27"/>
    </location>
</feature>
<feature type="transmembrane region" description="Helical" evidence="1">
    <location>
        <begin position="149"/>
        <end position="167"/>
    </location>
</feature>
<accession>C4Z7F5</accession>
<keyword evidence="1" id="KW-0812">Transmembrane</keyword>
<dbReference type="InterPro" id="IPR036890">
    <property type="entry name" value="HATPase_C_sf"/>
</dbReference>
<evidence type="ECO:0000256" key="1">
    <source>
        <dbReference type="SAM" id="Phobius"/>
    </source>
</evidence>